<dbReference type="InterPro" id="IPR001130">
    <property type="entry name" value="TatD-like"/>
</dbReference>
<dbReference type="Pfam" id="PF01026">
    <property type="entry name" value="TatD_DNase"/>
    <property type="match status" value="1"/>
</dbReference>
<evidence type="ECO:0000313" key="3">
    <source>
        <dbReference type="Proteomes" id="UP000008963"/>
    </source>
</evidence>
<dbReference type="SUPFAM" id="SSF51556">
    <property type="entry name" value="Metallo-dependent hydrolases"/>
    <property type="match status" value="1"/>
</dbReference>
<dbReference type="EMBL" id="FQ312005">
    <property type="protein sequence ID" value="CBW27148.1"/>
    <property type="molecule type" value="Genomic_DNA"/>
</dbReference>
<dbReference type="KEGG" id="bmx:BMS_2351"/>
<feature type="binding site" evidence="1">
    <location>
        <position position="108"/>
    </location>
    <ligand>
        <name>a divalent metal cation</name>
        <dbReference type="ChEBI" id="CHEBI:60240"/>
        <label>2</label>
    </ligand>
</feature>
<dbReference type="RefSeq" id="WP_014244925.1">
    <property type="nucleotide sequence ID" value="NC_016620.1"/>
</dbReference>
<feature type="binding site" evidence="1">
    <location>
        <position position="71"/>
    </location>
    <ligand>
        <name>a divalent metal cation</name>
        <dbReference type="ChEBI" id="CHEBI:60240"/>
        <label>1</label>
    </ligand>
</feature>
<feature type="binding site" evidence="1">
    <location>
        <position position="181"/>
    </location>
    <ligand>
        <name>a divalent metal cation</name>
        <dbReference type="ChEBI" id="CHEBI:60240"/>
        <label>1</label>
    </ligand>
</feature>
<dbReference type="OrthoDB" id="9810005at2"/>
<dbReference type="PANTHER" id="PTHR47176:SF1">
    <property type="entry name" value="OS04G0577500 PROTEIN"/>
    <property type="match status" value="1"/>
</dbReference>
<organism evidence="2 3">
    <name type="scientific">Halobacteriovorax marinus (strain ATCC BAA-682 / DSM 15412 / SJ)</name>
    <name type="common">Bacteriovorax marinus</name>
    <dbReference type="NCBI Taxonomy" id="862908"/>
    <lineage>
        <taxon>Bacteria</taxon>
        <taxon>Pseudomonadati</taxon>
        <taxon>Bdellovibrionota</taxon>
        <taxon>Bacteriovoracia</taxon>
        <taxon>Bacteriovoracales</taxon>
        <taxon>Halobacteriovoraceae</taxon>
        <taxon>Halobacteriovorax</taxon>
    </lineage>
</organism>
<keyword evidence="1" id="KW-0479">Metal-binding</keyword>
<gene>
    <name evidence="2" type="ordered locus">BMS_2351</name>
</gene>
<sequence>MYINIHTHILSKDPSHIEFYNVDIRKGDDEFSKGHFRCVGIHPWWIQSFSGYNLEKLEALLQGREYQCIGEIGLDRAFKEVDFETQCNFFRFQLEFAKKRKDPFVVIHCVRAYNDILKLVNEVGYEGVLIFHDYNGNEQITRELIGRGYYFSYGIKLFNEQTKGFKSFTLIPLSKLFFETDDSSLKIEEVYLRASKLRGKTLDEIKSRIKENFEELSA</sequence>
<keyword evidence="3" id="KW-1185">Reference proteome</keyword>
<dbReference type="Gene3D" id="3.20.20.140">
    <property type="entry name" value="Metal-dependent hydrolases"/>
    <property type="match status" value="1"/>
</dbReference>
<dbReference type="eggNOG" id="COG0084">
    <property type="taxonomic scope" value="Bacteria"/>
</dbReference>
<dbReference type="STRING" id="862908.BMS_2351"/>
<reference evidence="3" key="1">
    <citation type="journal article" date="2013" name="ISME J.">
        <title>A small predatory core genome in the divergent marine Bacteriovorax marinus SJ and the terrestrial Bdellovibrio bacteriovorus.</title>
        <authorList>
            <person name="Crossman L.C."/>
            <person name="Chen H."/>
            <person name="Cerdeno-Tarraga A.M."/>
            <person name="Brooks K."/>
            <person name="Quail M.A."/>
            <person name="Pineiro S.A."/>
            <person name="Hobley L."/>
            <person name="Sockett R.E."/>
            <person name="Bentley S.D."/>
            <person name="Parkhill J."/>
            <person name="Williams H.N."/>
            <person name="Stine O.C."/>
        </authorList>
    </citation>
    <scope>NUCLEOTIDE SEQUENCE [LARGE SCALE GENOMIC DNA]</scope>
    <source>
        <strain evidence="3">ATCC BAA-682 / DSM 15412 / SJ</strain>
    </source>
</reference>
<dbReference type="GO" id="GO:0046872">
    <property type="term" value="F:metal ion binding"/>
    <property type="evidence" value="ECO:0007669"/>
    <property type="project" value="UniProtKB-KW"/>
</dbReference>
<dbReference type="GO" id="GO:0016788">
    <property type="term" value="F:hydrolase activity, acting on ester bonds"/>
    <property type="evidence" value="ECO:0007669"/>
    <property type="project" value="InterPro"/>
</dbReference>
<dbReference type="PATRIC" id="fig|862908.3.peg.2238"/>
<dbReference type="PANTHER" id="PTHR47176">
    <property type="entry name" value="OSJNBA0020J04.13 PROTEIN"/>
    <property type="match status" value="1"/>
</dbReference>
<name>E1X4S2_HALMS</name>
<dbReference type="InterPro" id="IPR032466">
    <property type="entry name" value="Metal_Hydrolase"/>
</dbReference>
<feature type="binding site" evidence="1">
    <location>
        <position position="132"/>
    </location>
    <ligand>
        <name>a divalent metal cation</name>
        <dbReference type="ChEBI" id="CHEBI:60240"/>
        <label>2</label>
    </ligand>
</feature>
<dbReference type="Proteomes" id="UP000008963">
    <property type="component" value="Chromosome"/>
</dbReference>
<dbReference type="AlphaFoldDB" id="E1X4S2"/>
<dbReference type="HOGENOM" id="CLU_031506_6_0_7"/>
<proteinExistence type="predicted"/>
<evidence type="ECO:0000256" key="1">
    <source>
        <dbReference type="PIRSR" id="PIRSR005902-1"/>
    </source>
</evidence>
<accession>E1X4S2</accession>
<evidence type="ECO:0000313" key="2">
    <source>
        <dbReference type="EMBL" id="CBW27148.1"/>
    </source>
</evidence>
<protein>
    <submittedName>
        <fullName evidence="2">TatD-related DNAse protein</fullName>
    </submittedName>
</protein>